<dbReference type="PANTHER" id="PTHR48228:SF6">
    <property type="entry name" value="L-CARNITINE COA-TRANSFERASE"/>
    <property type="match status" value="1"/>
</dbReference>
<dbReference type="Gene3D" id="3.40.50.10540">
    <property type="entry name" value="Crotonobetainyl-coa:carnitine coa-transferase, domain 1"/>
    <property type="match status" value="1"/>
</dbReference>
<gene>
    <name evidence="2" type="ORF">OL599_10085</name>
</gene>
<dbReference type="Pfam" id="PF02515">
    <property type="entry name" value="CoA_transf_3"/>
    <property type="match status" value="1"/>
</dbReference>
<dbReference type="InterPro" id="IPR044855">
    <property type="entry name" value="CoA-Trfase_III_dom3_sf"/>
</dbReference>
<dbReference type="GO" id="GO:0016740">
    <property type="term" value="F:transferase activity"/>
    <property type="evidence" value="ECO:0007669"/>
    <property type="project" value="UniProtKB-KW"/>
</dbReference>
<comment type="caution">
    <text evidence="2">The sequence shown here is derived from an EMBL/GenBank/DDBJ whole genome shotgun (WGS) entry which is preliminary data.</text>
</comment>
<dbReference type="Gene3D" id="3.30.1540.10">
    <property type="entry name" value="formyl-coa transferase, domain 3"/>
    <property type="match status" value="1"/>
</dbReference>
<dbReference type="EMBL" id="JAPDNT010000005">
    <property type="protein sequence ID" value="MCW3474928.1"/>
    <property type="molecule type" value="Genomic_DNA"/>
</dbReference>
<accession>A0AA41YMU8</accession>
<sequence>MSEAMNTESAAPMAEGPLKGLRVIDSATLFAGPIISTLMGDFGADVIKIEHPSGDPLRNMGAKKGGHGLWWKTTARNKRCIALDLKAAEDAEIFKALVADADILVENFRTGTLESWGLGWDVLSKINPRLVMVRVTGFGQTGPYNRRAGFGTLAEAMSGFAHITGQPDGPPTLPPFGLADGIAAYYGCFASMFAIYERDIGGSGQGQYIDLAIYEPIFALLGPQPIIFDQLGIIQNRTGNRSVNNAPRNAYRTRDGRWVALSAAAPSIVKRVLDLTGGPGTADDPRFQTNLDRIKYVEEIDAIVGGWIARHDLQEVLEIFERVEAAIAPIYDIEQIFHDPQYIARNSVVSVPDEDLGPVRMQNVFPVMSRTPGAIRSTGGRVDQHRDEILDELRAAGRLPAFGTRAEGER</sequence>
<proteinExistence type="predicted"/>
<evidence type="ECO:0000256" key="1">
    <source>
        <dbReference type="ARBA" id="ARBA00022679"/>
    </source>
</evidence>
<reference evidence="2" key="1">
    <citation type="submission" date="2022-09" db="EMBL/GenBank/DDBJ databases">
        <title>Rhodovastum sp. nov. RN2-1 isolated from soil in Seongnam, South Korea.</title>
        <authorList>
            <person name="Le N.T."/>
        </authorList>
    </citation>
    <scope>NUCLEOTIDE SEQUENCE</scope>
    <source>
        <strain evidence="2">RN2-1</strain>
    </source>
</reference>
<keyword evidence="3" id="KW-1185">Reference proteome</keyword>
<dbReference type="AlphaFoldDB" id="A0AA41YMU8"/>
<dbReference type="Proteomes" id="UP001165679">
    <property type="component" value="Unassembled WGS sequence"/>
</dbReference>
<evidence type="ECO:0000313" key="3">
    <source>
        <dbReference type="Proteomes" id="UP001165679"/>
    </source>
</evidence>
<dbReference type="InterPro" id="IPR003673">
    <property type="entry name" value="CoA-Trfase_fam_III"/>
</dbReference>
<name>A0AA41YMU8_9PROT</name>
<reference evidence="2" key="2">
    <citation type="submission" date="2022-10" db="EMBL/GenBank/DDBJ databases">
        <authorList>
            <person name="Trinh H.N."/>
        </authorList>
    </citation>
    <scope>NUCLEOTIDE SEQUENCE</scope>
    <source>
        <strain evidence="2">RN2-1</strain>
    </source>
</reference>
<dbReference type="InterPro" id="IPR023606">
    <property type="entry name" value="CoA-Trfase_III_dom_1_sf"/>
</dbReference>
<keyword evidence="1 2" id="KW-0808">Transferase</keyword>
<organism evidence="2 3">
    <name type="scientific">Limobrevibacterium gyesilva</name>
    <dbReference type="NCBI Taxonomy" id="2991712"/>
    <lineage>
        <taxon>Bacteria</taxon>
        <taxon>Pseudomonadati</taxon>
        <taxon>Pseudomonadota</taxon>
        <taxon>Alphaproteobacteria</taxon>
        <taxon>Acetobacterales</taxon>
        <taxon>Acetobacteraceae</taxon>
        <taxon>Limobrevibacterium</taxon>
    </lineage>
</organism>
<protein>
    <submittedName>
        <fullName evidence="2">CoA transferase</fullName>
    </submittedName>
</protein>
<dbReference type="InterPro" id="IPR050509">
    <property type="entry name" value="CoA-transferase_III"/>
</dbReference>
<evidence type="ECO:0000313" key="2">
    <source>
        <dbReference type="EMBL" id="MCW3474928.1"/>
    </source>
</evidence>
<dbReference type="SUPFAM" id="SSF89796">
    <property type="entry name" value="CoA-transferase family III (CaiB/BaiF)"/>
    <property type="match status" value="1"/>
</dbReference>
<dbReference type="PANTHER" id="PTHR48228">
    <property type="entry name" value="SUCCINYL-COA--D-CITRAMALATE COA-TRANSFERASE"/>
    <property type="match status" value="1"/>
</dbReference>